<dbReference type="EMBL" id="FNPG01000024">
    <property type="protein sequence ID" value="SDY60112.1"/>
    <property type="molecule type" value="Genomic_DNA"/>
</dbReference>
<organism evidence="1 2">
    <name type="scientific">Lachnobacterium bovis DSM 14045</name>
    <dbReference type="NCBI Taxonomy" id="1122142"/>
    <lineage>
        <taxon>Bacteria</taxon>
        <taxon>Bacillati</taxon>
        <taxon>Bacillota</taxon>
        <taxon>Clostridia</taxon>
        <taxon>Lachnospirales</taxon>
        <taxon>Lachnospiraceae</taxon>
        <taxon>Lachnobacterium</taxon>
    </lineage>
</organism>
<dbReference type="AlphaFoldDB" id="A0A1H3L6R5"/>
<keyword evidence="2" id="KW-1185">Reference proteome</keyword>
<reference evidence="1 2" key="1">
    <citation type="submission" date="2016-10" db="EMBL/GenBank/DDBJ databases">
        <authorList>
            <person name="de Groot N.N."/>
        </authorList>
    </citation>
    <scope>NUCLEOTIDE SEQUENCE [LARGE SCALE GENOMIC DNA]</scope>
    <source>
        <strain evidence="1 2">DSM 14045</strain>
    </source>
</reference>
<name>A0A1H3L6R5_9FIRM</name>
<evidence type="ECO:0000313" key="2">
    <source>
        <dbReference type="Proteomes" id="UP000183918"/>
    </source>
</evidence>
<dbReference type="InterPro" id="IPR013762">
    <property type="entry name" value="Integrase-like_cat_sf"/>
</dbReference>
<dbReference type="GO" id="GO:0003677">
    <property type="term" value="F:DNA binding"/>
    <property type="evidence" value="ECO:0007669"/>
    <property type="project" value="InterPro"/>
</dbReference>
<gene>
    <name evidence="1" type="ORF">SAMN02910414_01919</name>
</gene>
<evidence type="ECO:0000313" key="1">
    <source>
        <dbReference type="EMBL" id="SDY60112.1"/>
    </source>
</evidence>
<dbReference type="Proteomes" id="UP000183918">
    <property type="component" value="Unassembled WGS sequence"/>
</dbReference>
<evidence type="ECO:0008006" key="3">
    <source>
        <dbReference type="Google" id="ProtNLM"/>
    </source>
</evidence>
<dbReference type="Gene3D" id="1.10.443.10">
    <property type="entry name" value="Intergrase catalytic core"/>
    <property type="match status" value="1"/>
</dbReference>
<proteinExistence type="predicted"/>
<dbReference type="GO" id="GO:0015074">
    <property type="term" value="P:DNA integration"/>
    <property type="evidence" value="ECO:0007669"/>
    <property type="project" value="InterPro"/>
</dbReference>
<dbReference type="GO" id="GO:0006310">
    <property type="term" value="P:DNA recombination"/>
    <property type="evidence" value="ECO:0007669"/>
    <property type="project" value="InterPro"/>
</dbReference>
<sequence length="58" mass="6737">MKYIMGHSDIEVTLNVYTHIGLDDATEELRKLEEMENARRELEKGQAKPVSQKMFKAI</sequence>
<dbReference type="STRING" id="1122142.SAMN02910414_01919"/>
<protein>
    <recommendedName>
        <fullName evidence="3">Phage integrase family protein</fullName>
    </recommendedName>
</protein>
<accession>A0A1H3L6R5</accession>